<sequence length="688" mass="77498">MMNKLASALASLFPRFVYLQPSRENRMLTVHIRKEGRSMKRFSRLLQYILPAALLCALVPGRPLAASEKGTIVVVSFDGMKNDYIHEHKKELPHLNKIMKHGFDAKDITAVYPSLTAASHASIATGAKPEKTGLVSNAFHNKNFKLTETEDAFWSALDVPAIWSEGRKHGKVTATICFPGSNPEVSKAHADYAIYYKDTFAKSDLVHLTFRPAKGWNNAPKSRKPLKEAVYRLKLKGAKNRTIHVLAAALHHDAYDLFYFSDNKTIEDKDARVGVNQWGSFTLNENHQPAGFWFKMKKTDRTLSKAEMYRTAVTSASIKGPGDFAKTINSLFGFFPVDEDLAAFKKGWITRTEYEDISTRFAQWVQNVSLFIKDRYKPDLLMFYEPQIDHEEHAYLSTDPRQSGYSDKKAKTYAARVRWAYQLADHTVGKTLQSLGENDKLFVVSDHGMEPMHTGLSPNYELKKHGLLVLKKNGEIDLNRTKSYAVASGTMAHVYINLKGSKKGGIVSKQDYGNVQQEVAKIFSSVRDPRILASKSKLAGFYLSDWWQGITNGHSSWSTTKETVSSLYDTVKNDPARPYESVIKAQSKKSEWFHHPHAGDVTLVAARGYMMDSDISSSFHAPSELRNHGGNPERSDLRPVLLAYGKDIPHKKVSRRLSLIDIAPTLYRMMNVPAPFFVDGKEIKELVP</sequence>
<dbReference type="PATRIC" id="fig|1398.22.peg.82"/>
<dbReference type="GO" id="GO:0016787">
    <property type="term" value="F:hydrolase activity"/>
    <property type="evidence" value="ECO:0007669"/>
    <property type="project" value="UniProtKB-ARBA"/>
</dbReference>
<organism evidence="1 2">
    <name type="scientific">Heyndrickxia coagulans</name>
    <name type="common">Weizmannia coagulans</name>
    <dbReference type="NCBI Taxonomy" id="1398"/>
    <lineage>
        <taxon>Bacteria</taxon>
        <taxon>Bacillati</taxon>
        <taxon>Bacillota</taxon>
        <taxon>Bacilli</taxon>
        <taxon>Bacillales</taxon>
        <taxon>Bacillaceae</taxon>
        <taxon>Heyndrickxia</taxon>
    </lineage>
</organism>
<name>A0A133L4N9_HEYCO</name>
<comment type="caution">
    <text evidence="1">The sequence shown here is derived from an EMBL/GenBank/DDBJ whole genome shotgun (WGS) entry which is preliminary data.</text>
</comment>
<dbReference type="EMBL" id="LRPN01000002">
    <property type="protein sequence ID" value="KWZ86450.1"/>
    <property type="molecule type" value="Genomic_DNA"/>
</dbReference>
<dbReference type="PANTHER" id="PTHR10151">
    <property type="entry name" value="ECTONUCLEOTIDE PYROPHOSPHATASE/PHOSPHODIESTERASE"/>
    <property type="match status" value="1"/>
</dbReference>
<protein>
    <submittedName>
        <fullName evidence="1">Type I phosphodiesterase / nucleotide pyrophosphatase</fullName>
    </submittedName>
</protein>
<reference evidence="2" key="1">
    <citation type="submission" date="2016-01" db="EMBL/GenBank/DDBJ databases">
        <authorList>
            <person name="Mitreva M."/>
            <person name="Pepin K.H."/>
            <person name="Mihindukulasuriya K.A."/>
            <person name="Fulton R."/>
            <person name="Fronick C."/>
            <person name="O'Laughlin M."/>
            <person name="Miner T."/>
            <person name="Herter B."/>
            <person name="Rosa B.A."/>
            <person name="Cordes M."/>
            <person name="Tomlinson C."/>
            <person name="Wollam A."/>
            <person name="Palsikar V.B."/>
            <person name="Mardis E.R."/>
            <person name="Wilson R.K."/>
        </authorList>
    </citation>
    <scope>NUCLEOTIDE SEQUENCE [LARGE SCALE GENOMIC DNA]</scope>
    <source>
        <strain evidence="2">GED7749B</strain>
    </source>
</reference>
<dbReference type="Proteomes" id="UP000070376">
    <property type="component" value="Unassembled WGS sequence"/>
</dbReference>
<evidence type="ECO:0000313" key="1">
    <source>
        <dbReference type="EMBL" id="KWZ86450.1"/>
    </source>
</evidence>
<gene>
    <name evidence="1" type="ORF">HMPREF3213_00081</name>
</gene>
<dbReference type="Gene3D" id="3.40.720.10">
    <property type="entry name" value="Alkaline Phosphatase, subunit A"/>
    <property type="match status" value="2"/>
</dbReference>
<dbReference type="Pfam" id="PF01663">
    <property type="entry name" value="Phosphodiest"/>
    <property type="match status" value="2"/>
</dbReference>
<dbReference type="InterPro" id="IPR002591">
    <property type="entry name" value="Phosphodiest/P_Trfase"/>
</dbReference>
<dbReference type="SUPFAM" id="SSF53649">
    <property type="entry name" value="Alkaline phosphatase-like"/>
    <property type="match status" value="1"/>
</dbReference>
<dbReference type="InterPro" id="IPR017850">
    <property type="entry name" value="Alkaline_phosphatase_core_sf"/>
</dbReference>
<dbReference type="AlphaFoldDB" id="A0A133L4N9"/>
<evidence type="ECO:0000313" key="2">
    <source>
        <dbReference type="Proteomes" id="UP000070376"/>
    </source>
</evidence>
<proteinExistence type="predicted"/>
<accession>A0A133L4N9</accession>
<dbReference type="PANTHER" id="PTHR10151:SF120">
    <property type="entry name" value="BIS(5'-ADENOSYL)-TRIPHOSPHATASE"/>
    <property type="match status" value="1"/>
</dbReference>